<evidence type="ECO:0000313" key="3">
    <source>
        <dbReference type="Proteomes" id="UP000007434"/>
    </source>
</evidence>
<dbReference type="HOGENOM" id="CLU_119505_0_0_9"/>
<dbReference type="OrthoDB" id="95278at2"/>
<dbReference type="Gene3D" id="3.30.1330.30">
    <property type="match status" value="1"/>
</dbReference>
<dbReference type="EMBL" id="CP002304">
    <property type="protein sequence ID" value="ADQ13881.1"/>
    <property type="molecule type" value="Genomic_DNA"/>
</dbReference>
<organism evidence="2 3">
    <name type="scientific">Halanaerobium hydrogeniformans</name>
    <name type="common">Halanaerobium sp. (strain sapolanicus)</name>
    <dbReference type="NCBI Taxonomy" id="656519"/>
    <lineage>
        <taxon>Bacteria</taxon>
        <taxon>Bacillati</taxon>
        <taxon>Bacillota</taxon>
        <taxon>Clostridia</taxon>
        <taxon>Halanaerobiales</taxon>
        <taxon>Halanaerobiaceae</taxon>
        <taxon>Halanaerobium</taxon>
    </lineage>
</organism>
<dbReference type="InterPro" id="IPR012543">
    <property type="entry name" value="DUF1694"/>
</dbReference>
<dbReference type="SUPFAM" id="SSF160515">
    <property type="entry name" value="YueI-like"/>
    <property type="match status" value="1"/>
</dbReference>
<dbReference type="Proteomes" id="UP000007434">
    <property type="component" value="Chromosome"/>
</dbReference>
<reference evidence="2 3" key="2">
    <citation type="journal article" date="2011" name="J. Bacteriol.">
        <title>Complete Genome Sequence of the Haloalkaliphilic, Hydrogen Producing Halanaerobium hydrogenoformans.</title>
        <authorList>
            <person name="Brown S.D."/>
            <person name="Begemann M.B."/>
            <person name="Mormile M.R."/>
            <person name="Wall J.D."/>
            <person name="Han C.S."/>
            <person name="Goodwin L.A."/>
            <person name="Pitluck S."/>
            <person name="Land M.L."/>
            <person name="Hauser L.J."/>
            <person name="Elias D.A."/>
        </authorList>
    </citation>
    <scope>NUCLEOTIDE SEQUENCE [LARGE SCALE GENOMIC DNA]</scope>
    <source>
        <strain evidence="3">sapolanicus</strain>
    </source>
</reference>
<dbReference type="Pfam" id="PF07997">
    <property type="entry name" value="DUF1694"/>
    <property type="match status" value="1"/>
</dbReference>
<dbReference type="KEGG" id="has:Halsa_0406"/>
<reference evidence="2 3" key="1">
    <citation type="submission" date="2010-11" db="EMBL/GenBank/DDBJ databases">
        <title>Complete sequence of Halanaerobium sp. sapolanicus.</title>
        <authorList>
            <consortium name="US DOE Joint Genome Institute"/>
            <person name="Lucas S."/>
            <person name="Copeland A."/>
            <person name="Lapidus A."/>
            <person name="Cheng J.-F."/>
            <person name="Bruce D."/>
            <person name="Goodwin L."/>
            <person name="Pitluck S."/>
            <person name="Davenport K."/>
            <person name="Detter J.C."/>
            <person name="Han C."/>
            <person name="Tapia R."/>
            <person name="Land M."/>
            <person name="Hauser L."/>
            <person name="Jeffries C."/>
            <person name="Kyrpides N."/>
            <person name="Ivanova N."/>
            <person name="Mikhailova N."/>
            <person name="Begemann M.B."/>
            <person name="Mormile M.R."/>
            <person name="Wall J.D."/>
            <person name="Elias D.A."/>
            <person name="Woyke T."/>
        </authorList>
    </citation>
    <scope>NUCLEOTIDE SEQUENCE [LARGE SCALE GENOMIC DNA]</scope>
    <source>
        <strain evidence="3">sapolanicus</strain>
    </source>
</reference>
<dbReference type="eggNOG" id="COG5506">
    <property type="taxonomic scope" value="Bacteria"/>
</dbReference>
<protein>
    <recommendedName>
        <fullName evidence="4">DUF1694 domain-containing protein</fullName>
    </recommendedName>
</protein>
<dbReference type="STRING" id="656519.Halsa_0406"/>
<evidence type="ECO:0008006" key="4">
    <source>
        <dbReference type="Google" id="ProtNLM"/>
    </source>
</evidence>
<evidence type="ECO:0000256" key="1">
    <source>
        <dbReference type="SAM" id="MobiDB-lite"/>
    </source>
</evidence>
<keyword evidence="3" id="KW-1185">Reference proteome</keyword>
<dbReference type="InterPro" id="IPR029064">
    <property type="entry name" value="Ribosomal_eL30-like_sf"/>
</dbReference>
<evidence type="ECO:0000313" key="2">
    <source>
        <dbReference type="EMBL" id="ADQ13881.1"/>
    </source>
</evidence>
<accession>E4RP56</accession>
<feature type="region of interest" description="Disordered" evidence="1">
    <location>
        <begin position="1"/>
        <end position="21"/>
    </location>
</feature>
<gene>
    <name evidence="2" type="ordered locus">Halsa_0406</name>
</gene>
<proteinExistence type="predicted"/>
<dbReference type="AlphaFoldDB" id="E4RP56"/>
<name>E4RP56_HALHG</name>
<sequence length="186" mass="21136">MQNNNGESKLEKTAREGAFGAPEIKKGEKNRFLGEFEERILGYLVEEQLKENAVYPEIKELLEKDEAKKLIIRGDMDKDQIEKYLEWARELGVRFTRKNSPDFRGNVALAVAGNDAVKYQVAKIEDRQEKLQNKGVSDNIIKNAGTTLCKDCWEQLMKKAPEEKVNYNKPSIFDKLTGTGCTGCSK</sequence>
<dbReference type="RefSeq" id="WP_013404987.1">
    <property type="nucleotide sequence ID" value="NC_014654.1"/>
</dbReference>